<organism evidence="1 2">
    <name type="scientific">Streptococcus pluranimalium</name>
    <dbReference type="NCBI Taxonomy" id="82348"/>
    <lineage>
        <taxon>Bacteria</taxon>
        <taxon>Bacillati</taxon>
        <taxon>Bacillota</taxon>
        <taxon>Bacilli</taxon>
        <taxon>Lactobacillales</taxon>
        <taxon>Streptococcaceae</taxon>
        <taxon>Streptococcus</taxon>
    </lineage>
</organism>
<evidence type="ECO:0000313" key="1">
    <source>
        <dbReference type="EMBL" id="AXJ14088.1"/>
    </source>
</evidence>
<accession>A0A345VMY6</accession>
<reference evidence="1 2" key="1">
    <citation type="submission" date="2017-07" db="EMBL/GenBank/DDBJ databases">
        <title>Streptococcus pluranimalium as cause of bovine abortion.</title>
        <authorList>
            <person name="Rodriguez Campos S."/>
            <person name="Gobeli Brawand S."/>
            <person name="Brodard I."/>
            <person name="Rychener L."/>
            <person name="Perreten V."/>
        </authorList>
    </citation>
    <scope>NUCLEOTIDE SEQUENCE [LARGE SCALE GENOMIC DNA]</scope>
    <source>
        <strain evidence="1 2">14A0014</strain>
    </source>
</reference>
<name>A0A345VMY6_9STRE</name>
<dbReference type="AlphaFoldDB" id="A0A345VMY6"/>
<evidence type="ECO:0000313" key="2">
    <source>
        <dbReference type="Proteomes" id="UP000255411"/>
    </source>
</evidence>
<sequence length="71" mass="8167">MLKACIVNPANRQRAWFVFPLYFGKLAKIGHSGSYDDPVEIVEFDGDCSFDVGVYTLYELERLNREVEGNY</sequence>
<dbReference type="EMBL" id="CP022601">
    <property type="protein sequence ID" value="AXJ14088.1"/>
    <property type="molecule type" value="Genomic_DNA"/>
</dbReference>
<proteinExistence type="predicted"/>
<dbReference type="RefSeq" id="WP_115131011.1">
    <property type="nucleotide sequence ID" value="NZ_CP022601.1"/>
</dbReference>
<dbReference type="Proteomes" id="UP000255411">
    <property type="component" value="Chromosome"/>
</dbReference>
<protein>
    <submittedName>
        <fullName evidence="1">Uncharacterized protein</fullName>
    </submittedName>
</protein>
<gene>
    <name evidence="1" type="ORF">Sp14A_22060</name>
</gene>